<evidence type="ECO:0000313" key="2">
    <source>
        <dbReference type="EMBL" id="MBB3096329.1"/>
    </source>
</evidence>
<dbReference type="Proteomes" id="UP000590749">
    <property type="component" value="Unassembled WGS sequence"/>
</dbReference>
<gene>
    <name evidence="2" type="ORF">FHR83_003999</name>
</gene>
<proteinExistence type="predicted"/>
<reference evidence="2 3" key="1">
    <citation type="submission" date="2020-08" db="EMBL/GenBank/DDBJ databases">
        <title>Genomic Encyclopedia of Type Strains, Phase III (KMG-III): the genomes of soil and plant-associated and newly described type strains.</title>
        <authorList>
            <person name="Whitman W."/>
        </authorList>
    </citation>
    <scope>NUCLEOTIDE SEQUENCE [LARGE SCALE GENOMIC DNA]</scope>
    <source>
        <strain evidence="2 3">CECT 3287</strain>
    </source>
</reference>
<dbReference type="EMBL" id="JACHXF010000008">
    <property type="protein sequence ID" value="MBB3096329.1"/>
    <property type="molecule type" value="Genomic_DNA"/>
</dbReference>
<feature type="compositionally biased region" description="Low complexity" evidence="1">
    <location>
        <begin position="112"/>
        <end position="122"/>
    </location>
</feature>
<feature type="compositionally biased region" description="Pro residues" evidence="1">
    <location>
        <begin position="28"/>
        <end position="46"/>
    </location>
</feature>
<sequence length="352" mass="37268">MTYPDRDGAWRPRPAQRSEEETTQPFQALPPPPSIFAPPPVAVPRPEVPVAPVVAEPVAPAPQETETADPVARRLAAPAVTSAPLAAPSALAAVGVPSVTDRPDSGGPPPEGGAEAAADARVRPSGRMHRLHAGRHTISRATLKKITVAPSTGAGLIIGRDRQHAAVPLRLFTPEPVRVTLVGGVWAAQLVVFRAFSMGARVTVVTDEPHAWAGFGERATGRHNRLRVLNGPPGPAGPGTAQTPMLTVYDLGMTGPAATTPLGPWRSQLTVLRQLDRSGVPALQDAQVVLLQRLGGDEAALVSSALRLRPHSSQFLQFMADDMMALIDEGTDRYLFLAQTEAEHREVGAPRR</sequence>
<comment type="caution">
    <text evidence="2">The sequence shown here is derived from an EMBL/GenBank/DDBJ whole genome shotgun (WGS) entry which is preliminary data.</text>
</comment>
<accession>A0A7W5AIE2</accession>
<dbReference type="AlphaFoldDB" id="A0A7W5AIE2"/>
<keyword evidence="3" id="KW-1185">Reference proteome</keyword>
<feature type="region of interest" description="Disordered" evidence="1">
    <location>
        <begin position="1"/>
        <end position="46"/>
    </location>
</feature>
<feature type="compositionally biased region" description="Basic and acidic residues" evidence="1">
    <location>
        <begin position="1"/>
        <end position="20"/>
    </location>
</feature>
<name>A0A7W5AIE2_9ACTN</name>
<protein>
    <submittedName>
        <fullName evidence="2">Uncharacterized protein</fullName>
    </submittedName>
</protein>
<evidence type="ECO:0000313" key="3">
    <source>
        <dbReference type="Proteomes" id="UP000590749"/>
    </source>
</evidence>
<evidence type="ECO:0000256" key="1">
    <source>
        <dbReference type="SAM" id="MobiDB-lite"/>
    </source>
</evidence>
<feature type="region of interest" description="Disordered" evidence="1">
    <location>
        <begin position="96"/>
        <end position="122"/>
    </location>
</feature>
<organism evidence="2 3">
    <name type="scientific">Actinoplanes campanulatus</name>
    <dbReference type="NCBI Taxonomy" id="113559"/>
    <lineage>
        <taxon>Bacteria</taxon>
        <taxon>Bacillati</taxon>
        <taxon>Actinomycetota</taxon>
        <taxon>Actinomycetes</taxon>
        <taxon>Micromonosporales</taxon>
        <taxon>Micromonosporaceae</taxon>
        <taxon>Actinoplanes</taxon>
    </lineage>
</organism>
<dbReference type="RefSeq" id="WP_183221790.1">
    <property type="nucleotide sequence ID" value="NZ_BMPW01000007.1"/>
</dbReference>